<dbReference type="InterPro" id="IPR045570">
    <property type="entry name" value="Metalloprtase-TldD/E_cen_dom"/>
</dbReference>
<protein>
    <submittedName>
        <fullName evidence="8">TldD/PmbA family protein</fullName>
    </submittedName>
</protein>
<evidence type="ECO:0000313" key="9">
    <source>
        <dbReference type="Proteomes" id="UP000679220"/>
    </source>
</evidence>
<evidence type="ECO:0000256" key="2">
    <source>
        <dbReference type="ARBA" id="ARBA00022670"/>
    </source>
</evidence>
<keyword evidence="4" id="KW-0482">Metalloprotease</keyword>
<dbReference type="GO" id="GO:0005829">
    <property type="term" value="C:cytosol"/>
    <property type="evidence" value="ECO:0007669"/>
    <property type="project" value="TreeGrafter"/>
</dbReference>
<dbReference type="InterPro" id="IPR002510">
    <property type="entry name" value="Metalloprtase-TldD/E_N"/>
</dbReference>
<feature type="domain" description="Metalloprotease TldD/E N-terminal" evidence="5">
    <location>
        <begin position="73"/>
        <end position="137"/>
    </location>
</feature>
<dbReference type="RefSeq" id="WP_212191436.1">
    <property type="nucleotide sequence ID" value="NZ_JAGTAR010000018.1"/>
</dbReference>
<dbReference type="GO" id="GO:0006508">
    <property type="term" value="P:proteolysis"/>
    <property type="evidence" value="ECO:0007669"/>
    <property type="project" value="UniProtKB-KW"/>
</dbReference>
<accession>A0A941F4Q3</accession>
<dbReference type="SUPFAM" id="SSF111283">
    <property type="entry name" value="Putative modulator of DNA gyrase, PmbA/TldD"/>
    <property type="match status" value="1"/>
</dbReference>
<dbReference type="InterPro" id="IPR045569">
    <property type="entry name" value="Metalloprtase-TldD/E_C"/>
</dbReference>
<keyword evidence="9" id="KW-1185">Reference proteome</keyword>
<reference evidence="8" key="2">
    <citation type="submission" date="2021-04" db="EMBL/GenBank/DDBJ databases">
        <authorList>
            <person name="Zhang T."/>
            <person name="Zhang Y."/>
            <person name="Lu D."/>
            <person name="Zuo D."/>
            <person name="Du Z."/>
        </authorList>
    </citation>
    <scope>NUCLEOTIDE SEQUENCE</scope>
    <source>
        <strain evidence="8">JR1</strain>
    </source>
</reference>
<reference evidence="8" key="1">
    <citation type="journal article" date="2018" name="Int. J. Syst. Evol. Microbiol.">
        <title>Carboxylicivirga sediminis sp. nov., isolated from coastal sediment.</title>
        <authorList>
            <person name="Wang F.Q."/>
            <person name="Ren L.H."/>
            <person name="Zou R.J."/>
            <person name="Sun Y.Z."/>
            <person name="Liu X.J."/>
            <person name="Jiang F."/>
            <person name="Liu L.J."/>
        </authorList>
    </citation>
    <scope>NUCLEOTIDE SEQUENCE</scope>
    <source>
        <strain evidence="8">JR1</strain>
    </source>
</reference>
<dbReference type="PANTHER" id="PTHR30624">
    <property type="entry name" value="UNCHARACTERIZED PROTEIN TLDD AND PMBA"/>
    <property type="match status" value="1"/>
</dbReference>
<dbReference type="Pfam" id="PF19289">
    <property type="entry name" value="PmbA_TldD_3rd"/>
    <property type="match status" value="1"/>
</dbReference>
<dbReference type="GO" id="GO:0008237">
    <property type="term" value="F:metallopeptidase activity"/>
    <property type="evidence" value="ECO:0007669"/>
    <property type="project" value="UniProtKB-KW"/>
</dbReference>
<dbReference type="Gene3D" id="3.30.2290.10">
    <property type="entry name" value="PmbA/TldD superfamily"/>
    <property type="match status" value="1"/>
</dbReference>
<dbReference type="AlphaFoldDB" id="A0A941F4Q3"/>
<dbReference type="Pfam" id="PF19290">
    <property type="entry name" value="PmbA_TldD_2nd"/>
    <property type="match status" value="1"/>
</dbReference>
<feature type="domain" description="Metalloprotease TldD/E central" evidence="7">
    <location>
        <begin position="162"/>
        <end position="269"/>
    </location>
</feature>
<dbReference type="Pfam" id="PF01523">
    <property type="entry name" value="PmbA_TldD_1st"/>
    <property type="match status" value="1"/>
</dbReference>
<dbReference type="PROSITE" id="PS51257">
    <property type="entry name" value="PROKAR_LIPOPROTEIN"/>
    <property type="match status" value="1"/>
</dbReference>
<keyword evidence="2" id="KW-0645">Protease</keyword>
<evidence type="ECO:0000256" key="3">
    <source>
        <dbReference type="ARBA" id="ARBA00022801"/>
    </source>
</evidence>
<gene>
    <name evidence="8" type="ORF">KDU71_12365</name>
</gene>
<dbReference type="InterPro" id="IPR036059">
    <property type="entry name" value="TldD/PmbA_sf"/>
</dbReference>
<evidence type="ECO:0000259" key="5">
    <source>
        <dbReference type="Pfam" id="PF01523"/>
    </source>
</evidence>
<comment type="similarity">
    <text evidence="1">Belongs to the peptidase U62 family.</text>
</comment>
<dbReference type="InterPro" id="IPR051463">
    <property type="entry name" value="Peptidase_U62_metallo"/>
</dbReference>
<dbReference type="InterPro" id="IPR006311">
    <property type="entry name" value="TAT_signal"/>
</dbReference>
<dbReference type="Proteomes" id="UP000679220">
    <property type="component" value="Unassembled WGS sequence"/>
</dbReference>
<dbReference type="PANTHER" id="PTHR30624:SF4">
    <property type="entry name" value="METALLOPROTEASE TLDD"/>
    <property type="match status" value="1"/>
</dbReference>
<keyword evidence="3" id="KW-0378">Hydrolase</keyword>
<sequence>MKAIINRRDFLKAGAVTAVGAAVLPHVLSGCTTGPAKIGGNMTIHDYLEHFGVTEQMIQQIIAEGLSKGGDYCDLFFQHSIGNYIGLEDNAVNRAYSDISFGVGIRVLKGDQTGYSFSEEVSLIAMKSAARTAANIANSSATVEPVAFESPKLPSYYMIKTPWEEISINEKIPYLQQVNDKVFAMDSRVIKSNVWFNDETSYVLFANSEGRMTCDYQPMAQLSVSVTAEQNGQKEQNYFDYSGRRGIEFFTPEAINTLATEAVKRTVSLFDAVKPKAGELPVVLAAGSSGILLHEAIGHGMEADFNRKETSIFSDKIGKKVAKDFVTIVDDGTNPNIRGTINVDDEGNNTEKTYLVAGGTMESYLHDRISAQHYGVKPTGNGRRESFRHMPMPRMRNTYMENGPHKKDEIIESVKYGVYAESFSNGQVMIGAGDFTFYVKSGYLIEDGKLTRPIKDINIIGNGPKVLADIEMVADDLKMAEGGWTCGKNGQGVPVSQGLPTVKVSKITVGGVNA</sequence>
<dbReference type="NCBIfam" id="TIGR01409">
    <property type="entry name" value="TAT_signal_seq"/>
    <property type="match status" value="1"/>
</dbReference>
<dbReference type="EMBL" id="JAGTAR010000018">
    <property type="protein sequence ID" value="MBR8536357.1"/>
    <property type="molecule type" value="Genomic_DNA"/>
</dbReference>
<name>A0A941F4Q3_9BACT</name>
<dbReference type="InterPro" id="IPR035068">
    <property type="entry name" value="TldD/PmbA_N"/>
</dbReference>
<dbReference type="Pfam" id="PF10518">
    <property type="entry name" value="TAT_signal"/>
    <property type="match status" value="1"/>
</dbReference>
<evidence type="ECO:0000256" key="1">
    <source>
        <dbReference type="ARBA" id="ARBA00005836"/>
    </source>
</evidence>
<proteinExistence type="inferred from homology"/>
<dbReference type="InterPro" id="IPR019546">
    <property type="entry name" value="TAT_signal_bac_arc"/>
</dbReference>
<evidence type="ECO:0000259" key="6">
    <source>
        <dbReference type="Pfam" id="PF19289"/>
    </source>
</evidence>
<evidence type="ECO:0000256" key="4">
    <source>
        <dbReference type="ARBA" id="ARBA00023049"/>
    </source>
</evidence>
<organism evidence="8 9">
    <name type="scientific">Carboxylicivirga sediminis</name>
    <dbReference type="NCBI Taxonomy" id="2006564"/>
    <lineage>
        <taxon>Bacteria</taxon>
        <taxon>Pseudomonadati</taxon>
        <taxon>Bacteroidota</taxon>
        <taxon>Bacteroidia</taxon>
        <taxon>Marinilabiliales</taxon>
        <taxon>Marinilabiliaceae</taxon>
        <taxon>Carboxylicivirga</taxon>
    </lineage>
</organism>
<dbReference type="InterPro" id="IPR025502">
    <property type="entry name" value="TldD"/>
</dbReference>
<feature type="domain" description="Metalloprotease TldD/E C-terminal" evidence="6">
    <location>
        <begin position="278"/>
        <end position="511"/>
    </location>
</feature>
<dbReference type="PIRSF" id="PIRSF004919">
    <property type="entry name" value="TldD"/>
    <property type="match status" value="1"/>
</dbReference>
<dbReference type="PROSITE" id="PS51318">
    <property type="entry name" value="TAT"/>
    <property type="match status" value="1"/>
</dbReference>
<evidence type="ECO:0000259" key="7">
    <source>
        <dbReference type="Pfam" id="PF19290"/>
    </source>
</evidence>
<evidence type="ECO:0000313" key="8">
    <source>
        <dbReference type="EMBL" id="MBR8536357.1"/>
    </source>
</evidence>
<comment type="caution">
    <text evidence="8">The sequence shown here is derived from an EMBL/GenBank/DDBJ whole genome shotgun (WGS) entry which is preliminary data.</text>
</comment>